<dbReference type="PANTHER" id="PTHR38340">
    <property type="entry name" value="S-LAYER PROTEIN"/>
    <property type="match status" value="1"/>
</dbReference>
<feature type="domain" description="CARDB" evidence="10">
    <location>
        <begin position="370"/>
        <end position="478"/>
    </location>
</feature>
<evidence type="ECO:0000256" key="1">
    <source>
        <dbReference type="ARBA" id="ARBA00004370"/>
    </source>
</evidence>
<name>A0A450VN86_9GAMM</name>
<organism evidence="11">
    <name type="scientific">Candidatus Kentrum sp. LPFa</name>
    <dbReference type="NCBI Taxonomy" id="2126335"/>
    <lineage>
        <taxon>Bacteria</taxon>
        <taxon>Pseudomonadati</taxon>
        <taxon>Pseudomonadota</taxon>
        <taxon>Gammaproteobacteria</taxon>
        <taxon>Candidatus Kentrum</taxon>
    </lineage>
</organism>
<keyword evidence="7" id="KW-0843">Virulence</keyword>
<keyword evidence="5" id="KW-0677">Repeat</keyword>
<dbReference type="Pfam" id="PF07705">
    <property type="entry name" value="CARDB"/>
    <property type="match status" value="5"/>
</dbReference>
<dbReference type="SUPFAM" id="SSF51120">
    <property type="entry name" value="beta-Roll"/>
    <property type="match status" value="2"/>
</dbReference>
<dbReference type="PRINTS" id="PR01488">
    <property type="entry name" value="RTXTOXINA"/>
</dbReference>
<dbReference type="InterPro" id="IPR013783">
    <property type="entry name" value="Ig-like_fold"/>
</dbReference>
<evidence type="ECO:0000256" key="5">
    <source>
        <dbReference type="ARBA" id="ARBA00022737"/>
    </source>
</evidence>
<dbReference type="Gene3D" id="2.150.10.10">
    <property type="entry name" value="Serralysin-like metalloprotease, C-terminal"/>
    <property type="match status" value="2"/>
</dbReference>
<proteinExistence type="predicted"/>
<dbReference type="Pfam" id="PF04151">
    <property type="entry name" value="PPC"/>
    <property type="match status" value="1"/>
</dbReference>
<feature type="domain" description="Peptidase C-terminal archaeal/bacterial" evidence="9">
    <location>
        <begin position="29"/>
        <end position="102"/>
    </location>
</feature>
<keyword evidence="11" id="KW-0378">Hydrolase</keyword>
<evidence type="ECO:0000313" key="11">
    <source>
        <dbReference type="EMBL" id="VFK06245.1"/>
    </source>
</evidence>
<dbReference type="InterPro" id="IPR003995">
    <property type="entry name" value="RTX_toxin_determinant-A"/>
</dbReference>
<dbReference type="InterPro" id="IPR050557">
    <property type="entry name" value="RTX_toxin/Mannuronan_C5-epim"/>
</dbReference>
<dbReference type="Gene3D" id="2.60.120.380">
    <property type="match status" value="1"/>
</dbReference>
<gene>
    <name evidence="11" type="ORF">BECKLPF1236A_GA0070988_100028</name>
    <name evidence="12" type="ORF">BECKLPF1236C_GA0070990_1002117</name>
</gene>
<dbReference type="GO" id="GO:0090729">
    <property type="term" value="F:toxin activity"/>
    <property type="evidence" value="ECO:0007669"/>
    <property type="project" value="UniProtKB-KW"/>
</dbReference>
<dbReference type="EMBL" id="CAADFP010000021">
    <property type="protein sequence ID" value="VFK25418.1"/>
    <property type="molecule type" value="Genomic_DNA"/>
</dbReference>
<dbReference type="GO" id="GO:0006508">
    <property type="term" value="P:proteolysis"/>
    <property type="evidence" value="ECO:0007669"/>
    <property type="project" value="UniProtKB-KW"/>
</dbReference>
<dbReference type="SUPFAM" id="SSF53474">
    <property type="entry name" value="alpha/beta-Hydrolases"/>
    <property type="match status" value="1"/>
</dbReference>
<comment type="subcellular location">
    <subcellularLocation>
        <location evidence="1">Membrane</location>
    </subcellularLocation>
    <subcellularLocation>
        <location evidence="2">Secreted</location>
    </subcellularLocation>
</comment>
<evidence type="ECO:0000256" key="8">
    <source>
        <dbReference type="ARBA" id="ARBA00023136"/>
    </source>
</evidence>
<evidence type="ECO:0000256" key="7">
    <source>
        <dbReference type="ARBA" id="ARBA00023026"/>
    </source>
</evidence>
<feature type="domain" description="CARDB" evidence="10">
    <location>
        <begin position="490"/>
        <end position="598"/>
    </location>
</feature>
<dbReference type="InterPro" id="IPR011049">
    <property type="entry name" value="Serralysin-like_metalloprot_C"/>
</dbReference>
<feature type="domain" description="CARDB" evidence="10">
    <location>
        <begin position="249"/>
        <end position="357"/>
    </location>
</feature>
<dbReference type="InterPro" id="IPR018511">
    <property type="entry name" value="Hemolysin-typ_Ca-bd_CS"/>
</dbReference>
<dbReference type="PANTHER" id="PTHR38340:SF1">
    <property type="entry name" value="S-LAYER PROTEIN"/>
    <property type="match status" value="1"/>
</dbReference>
<sequence>MSDIGSNTYTRGCLYLNSYTTSSINYWFDRDWFRIHLNAGQRVRFDLEGSPTGRGSLSDTYLRGIYNSSGSYISNTKNDDGGSGRNSRVIFTASSTGYYYVAAGGYGSNTGTYRLTATSLGSSSTGRPDLVVNSGSASGNFTTGGRVYASVTVRNQGSGSAGSSYVGYYLSTNSTITTSDTRLDYDYVSSLRSGRSGNEYEGFYLPRNLRAGQTYYIGAIADYTGRVSESNEGNNARVLRSFTVPMPRSPDLTVTSLGTDKTSYVTGERIRITSTTKNIGNASVGYSYTKFYLSRDTSLSSSDIYLGNDYVSSLSAGSWSRDTITTTLSNSLSGRYYLIAKADAYGWRSESNESNNAVRLSGQINIQRASPDLTITSLGTDKTNYVAGQSIRITSTVKNIGNASVGSSYTKFYLSRDTSLSSSDTYLGSDYVSSLGAGGWSRDTVAKTLSSSLSGSYYVIAKSDAYGWRSESNEYNNIRVGNRINIVQARPDLTITSLGTDKTNYVAGQSIRITSTVKNIGNASVGYSYTKFYLSRDKSLSSSDIYLGNDYVSSLDAGSWSRDTVTKALSSSLSGRYYLMAKADAYGWRSESNEGNNAVMLLRQVNIEQAKPDLTITSLGVDKTSYVTGERIRITSTTKNIGNASTGYSYTKFYLSRDTSLSSSDTYLGSDYVSSLGAGGSDTGTITTTLNSNLSGRYYLIAKADATGRVSESNEGNNIVRVSNPFTVGPANRAPIVMTYNKTVESGKALSASSLFRVTDADGDTMTRYKFKDGGSSGGYFTVNGSKQSASGWIEVSASQLNSVQYRGGSSAGSERLYVRAYDGKAWSNERSLMATTTKPANKMPTVNNQNHYDLLGSFAVAAYADSKSERGKINPFWYGLKANDLGLQAKDYRDGDFSYLTDVYMKDGHFRFQNASGFVAQSVYNGKRTLIVSFAGTDSVLDGLHDVSLIYGQLNLHDIRMKPFKDSVHAYAKKNNFDQVLVTGHSLGGAMVETFMKSHNDSIYKAVTFASPGASVNYFGGPDSRITSFEREGDLVPDFPLEKNGKKYIHFDYQGSINWEKGPIDSHDIVKYREAASMIGDKTDILDRIQGEQYIIIGNTSDDTLDGSGKILLKDQYLLGFAGNDTLDGGGGNDRLYGGSGNDTYLYDRDEGHDTIVETSGTDTLEIRDDASGRDLDSFTDLQFSKSGNNLDIWIEVQGAVSTDADEGRITITNQGSANKQVERVKIRLDDDKSYVGGSSNYLNLTQAWRNINQAGISDLTRVFHGSVGSDELTGTSAGNHMFGGSGSDTLHGKGGNDFLYGGSGNDTYWFYAGSGDDQIDETRFGGGGTDTIIMKERWGATDVDELYTESWGDDEYDLMFSLSSNRQDMYINLTLDSKWGSGKDHKPSQGQMTIKGMNDVSSRVETLRIEETSLDISLASIYSGLNSLAAPTEWSVFKLASGSDNYGRLAQLVGQV</sequence>
<evidence type="ECO:0000259" key="10">
    <source>
        <dbReference type="Pfam" id="PF07705"/>
    </source>
</evidence>
<dbReference type="InterPro" id="IPR007280">
    <property type="entry name" value="Peptidase_C_arc/bac"/>
</dbReference>
<dbReference type="InterPro" id="IPR011635">
    <property type="entry name" value="CARDB"/>
</dbReference>
<reference evidence="11" key="1">
    <citation type="submission" date="2019-02" db="EMBL/GenBank/DDBJ databases">
        <authorList>
            <person name="Gruber-Vodicka R. H."/>
            <person name="Seah K. B. B."/>
        </authorList>
    </citation>
    <scope>NUCLEOTIDE SEQUENCE</scope>
    <source>
        <strain evidence="11">BECK_S312</strain>
        <strain evidence="12">BECK_S426</strain>
    </source>
</reference>
<dbReference type="PROSITE" id="PS00330">
    <property type="entry name" value="HEMOLYSIN_CALCIUM"/>
    <property type="match status" value="2"/>
</dbReference>
<accession>A0A450VN86</accession>
<dbReference type="PRINTS" id="PR00313">
    <property type="entry name" value="CABNDNGRPT"/>
</dbReference>
<evidence type="ECO:0000256" key="4">
    <source>
        <dbReference type="ARBA" id="ARBA00022656"/>
    </source>
</evidence>
<dbReference type="GO" id="GO:0008233">
    <property type="term" value="F:peptidase activity"/>
    <property type="evidence" value="ECO:0007669"/>
    <property type="project" value="UniProtKB-KW"/>
</dbReference>
<dbReference type="InterPro" id="IPR029058">
    <property type="entry name" value="AB_hydrolase_fold"/>
</dbReference>
<feature type="domain" description="CARDB" evidence="10">
    <location>
        <begin position="611"/>
        <end position="720"/>
    </location>
</feature>
<evidence type="ECO:0000256" key="2">
    <source>
        <dbReference type="ARBA" id="ARBA00004613"/>
    </source>
</evidence>
<evidence type="ECO:0000256" key="3">
    <source>
        <dbReference type="ARBA" id="ARBA00022525"/>
    </source>
</evidence>
<evidence type="ECO:0000256" key="6">
    <source>
        <dbReference type="ARBA" id="ARBA00022837"/>
    </source>
</evidence>
<keyword evidence="6" id="KW-0106">Calcium</keyword>
<dbReference type="InterPro" id="IPR001343">
    <property type="entry name" value="Hemolysn_Ca-bd"/>
</dbReference>
<dbReference type="Gene3D" id="3.40.50.1820">
    <property type="entry name" value="alpha/beta hydrolase"/>
    <property type="match status" value="1"/>
</dbReference>
<feature type="domain" description="CARDB" evidence="10">
    <location>
        <begin position="127"/>
        <end position="236"/>
    </location>
</feature>
<keyword evidence="4" id="KW-0800">Toxin</keyword>
<dbReference type="Pfam" id="PF00353">
    <property type="entry name" value="HemolysinCabind"/>
    <property type="match status" value="2"/>
</dbReference>
<dbReference type="EMBL" id="CAADFM010000002">
    <property type="protein sequence ID" value="VFK06245.1"/>
    <property type="molecule type" value="Genomic_DNA"/>
</dbReference>
<keyword evidence="3" id="KW-0964">Secreted</keyword>
<evidence type="ECO:0000313" key="12">
    <source>
        <dbReference type="EMBL" id="VFK25418.1"/>
    </source>
</evidence>
<dbReference type="Gene3D" id="2.60.40.10">
    <property type="entry name" value="Immunoglobulins"/>
    <property type="match status" value="5"/>
</dbReference>
<protein>
    <submittedName>
        <fullName evidence="11">Serine protease, subtilase family</fullName>
    </submittedName>
</protein>
<dbReference type="GO" id="GO:0005576">
    <property type="term" value="C:extracellular region"/>
    <property type="evidence" value="ECO:0007669"/>
    <property type="project" value="UniProtKB-SubCell"/>
</dbReference>
<keyword evidence="11" id="KW-0645">Protease</keyword>
<evidence type="ECO:0000259" key="9">
    <source>
        <dbReference type="Pfam" id="PF04151"/>
    </source>
</evidence>
<dbReference type="GO" id="GO:0005509">
    <property type="term" value="F:calcium ion binding"/>
    <property type="evidence" value="ECO:0007669"/>
    <property type="project" value="InterPro"/>
</dbReference>
<keyword evidence="8" id="KW-0472">Membrane</keyword>
<dbReference type="GO" id="GO:0016020">
    <property type="term" value="C:membrane"/>
    <property type="evidence" value="ECO:0007669"/>
    <property type="project" value="UniProtKB-SubCell"/>
</dbReference>